<evidence type="ECO:0000256" key="1">
    <source>
        <dbReference type="ARBA" id="ARBA00022679"/>
    </source>
</evidence>
<reference evidence="4 5" key="1">
    <citation type="submission" date="2020-05" db="EMBL/GenBank/DDBJ databases">
        <authorList>
            <person name="Niu N."/>
        </authorList>
    </citation>
    <scope>NUCLEOTIDE SEQUENCE [LARGE SCALE GENOMIC DNA]</scope>
    <source>
        <strain evidence="4 5">3340-03</strain>
    </source>
</reference>
<accession>A0A849P4K8</accession>
<evidence type="ECO:0000313" key="5">
    <source>
        <dbReference type="Proteomes" id="UP000537862"/>
    </source>
</evidence>
<feature type="domain" description="N-acetyltransferase" evidence="3">
    <location>
        <begin position="1"/>
        <end position="141"/>
    </location>
</feature>
<evidence type="ECO:0000313" key="4">
    <source>
        <dbReference type="EMBL" id="NOL51274.1"/>
    </source>
</evidence>
<protein>
    <submittedName>
        <fullName evidence="4">GNAT family N-acetyltransferase</fullName>
    </submittedName>
</protein>
<dbReference type="SUPFAM" id="SSF55729">
    <property type="entry name" value="Acyl-CoA N-acyltransferases (Nat)"/>
    <property type="match status" value="1"/>
</dbReference>
<keyword evidence="1 4" id="KW-0808">Transferase</keyword>
<proteinExistence type="predicted"/>
<dbReference type="EMBL" id="JABGBN010000002">
    <property type="protein sequence ID" value="NOL51274.1"/>
    <property type="molecule type" value="Genomic_DNA"/>
</dbReference>
<evidence type="ECO:0000256" key="2">
    <source>
        <dbReference type="ARBA" id="ARBA00023315"/>
    </source>
</evidence>
<dbReference type="Proteomes" id="UP000537862">
    <property type="component" value="Unassembled WGS sequence"/>
</dbReference>
<dbReference type="CDD" id="cd04301">
    <property type="entry name" value="NAT_SF"/>
    <property type="match status" value="1"/>
</dbReference>
<dbReference type="PROSITE" id="PS51186">
    <property type="entry name" value="GNAT"/>
    <property type="match status" value="1"/>
</dbReference>
<dbReference type="InterPro" id="IPR016181">
    <property type="entry name" value="Acyl_CoA_acyltransferase"/>
</dbReference>
<dbReference type="AlphaFoldDB" id="A0A849P4K8"/>
<dbReference type="InterPro" id="IPR050832">
    <property type="entry name" value="Bact_Acetyltransf"/>
</dbReference>
<keyword evidence="2" id="KW-0012">Acyltransferase</keyword>
<comment type="caution">
    <text evidence="4">The sequence shown here is derived from an EMBL/GenBank/DDBJ whole genome shotgun (WGS) entry which is preliminary data.</text>
</comment>
<evidence type="ECO:0000259" key="3">
    <source>
        <dbReference type="PROSITE" id="PS51186"/>
    </source>
</evidence>
<name>A0A849P4K8_9BURK</name>
<sequence length="141" mass="16044">MTIEDYAEVYQLWLSCTGMGLNTLDDSQVGIEKFLKRNPTSCFVAVLDERIMGVIMSGHDGRRGFIYHAAVHPDYRCRGFATQLVDAVLAALKAEGIAKVAFLVFARNHEGNAFWDRLGFYAREDLVYRDKTLIEFERIDT</sequence>
<gene>
    <name evidence="4" type="ORF">HKX39_03680</name>
</gene>
<dbReference type="GO" id="GO:0016747">
    <property type="term" value="F:acyltransferase activity, transferring groups other than amino-acyl groups"/>
    <property type="evidence" value="ECO:0007669"/>
    <property type="project" value="InterPro"/>
</dbReference>
<dbReference type="Pfam" id="PF00583">
    <property type="entry name" value="Acetyltransf_1"/>
    <property type="match status" value="1"/>
</dbReference>
<dbReference type="InterPro" id="IPR000182">
    <property type="entry name" value="GNAT_dom"/>
</dbReference>
<organism evidence="4 5">
    <name type="scientific">Pelistega suis</name>
    <dbReference type="NCBI Taxonomy" id="1631957"/>
    <lineage>
        <taxon>Bacteria</taxon>
        <taxon>Pseudomonadati</taxon>
        <taxon>Pseudomonadota</taxon>
        <taxon>Betaproteobacteria</taxon>
        <taxon>Burkholderiales</taxon>
        <taxon>Alcaligenaceae</taxon>
        <taxon>Pelistega</taxon>
    </lineage>
</organism>
<dbReference type="PANTHER" id="PTHR43877">
    <property type="entry name" value="AMINOALKYLPHOSPHONATE N-ACETYLTRANSFERASE-RELATED-RELATED"/>
    <property type="match status" value="1"/>
</dbReference>
<keyword evidence="5" id="KW-1185">Reference proteome</keyword>
<dbReference type="Gene3D" id="3.40.630.30">
    <property type="match status" value="1"/>
</dbReference>